<keyword evidence="3" id="KW-1185">Reference proteome</keyword>
<dbReference type="Proteomes" id="UP000026922">
    <property type="component" value="Unassembled WGS sequence"/>
</dbReference>
<comment type="caution">
    <text evidence="2">The sequence shown here is derived from an EMBL/GenBank/DDBJ whole genome shotgun (WGS) entry which is preliminary data.</text>
</comment>
<evidence type="ECO:0000313" key="3">
    <source>
        <dbReference type="Proteomes" id="UP000026922"/>
    </source>
</evidence>
<dbReference type="EMBL" id="ARPM03000073">
    <property type="protein sequence ID" value="ETZ05323.1"/>
    <property type="molecule type" value="Genomic_DNA"/>
</dbReference>
<feature type="region of interest" description="Disordered" evidence="1">
    <location>
        <begin position="40"/>
        <end position="59"/>
    </location>
</feature>
<sequence>MLGNENSDFYMEKKILLMLIMNVTSSFFIENFAQSAYGADGSDEDSSSSSQQSSELSRGYGGEQDFFNQLDQFRELLSFDFKGFEINFLYREADTLDHSLVEAFTSENNNKELECFPFEAEILDGEYASNTFLGRLNGKGFFIDILNRNSSDATALKRTLQNISPKKLFDTLFGLNKNTVKYVLRVLNHDNPDSFNELFVRLLTSLDFRREKRYSDQDFSSLRKAFMVLVLAFNSEINVDAKKIYDALSAFEKDDSLKNILLKLSQLDLSQTPGNYLNIFHMTAALGRIAAYNDTHLGGRNTIADACEAIFENIFSLFPRNFVFLKSSLRDLSFGTPEDVVWTVNALALSDAVNKDREIYCFLSDALRFCGRNEVTGLEGVLFSVISRDCNTTLFTQVLDFTLKNIKENRIRPKVLGYIFEYLMRSNSKTNKEIAFDFLSKVVDTPDNFTCVLRSLFCKEGAFSETLNNLSSWCDQYLFDKAFSIFIEDYEHLFKEVNNCNSTVLFRVFSFLEKDTRWKEKISFPELIEKVRINNSRNLTDAIYILLRGNYNYDEYACALDFFNAAPENSLKSDIFQELRRASPETASEVFSRVFDRVIENLSNSSDEIDKSRRENLWSVAADQLKEIDVVDKEIYFYTKSNEKIYLGTLNNISSFNKDFIKYLMKNLPQSQKMRFLNQAVAEVLENLEKSPYWIRFDNDYVSKCLDVFDIADISYEYCLDFLSNTQKEKYFFLKKFSELRPNFGCEIFNKILEKFFSSSDPRDIEQYNTLQRVAADLLERGEIIDQELHFYTKNNEKIIFGQMYEENRPTQMCHFIKGVMPSFSKKEKMNAVERVILKNSDMKTWAHYLDMADLSYREVLEQLERSSENKQLPNMECFLKFRDLEKDQDSKKRQEALIFFDNASKTALQSQSLLFCLKTFCPENYFQNVEDLKNLKFKVIVDALKESEKRKRMQIRQAREHLNKFFWNRRTAQNSVTGEKDFSVQLEYFINKVFSGSDLEFIPTREGEINLIIDSILYDQSGKEEYNELYEIVTTIIENQDKDYELLHKALEDFGIFYKNLKDPKTRYEAISGFFHFSNTMFCFFEATAEAKDTTNRKFLEYLGQHHYDSKKCKTGEELIIKKVGEKKYAALLAQFNYAAETKQVEENLIRQNARKFIIKNLSEILHGIKSAEEESKYKAVKQNQCTQKFQEEKEDLQYFKIASFGTMKAYLKGFSEKYYETQDVKQKEKYLDEMTEIFMDVYDGKERTEVNHLSPLHYQTLRKNLPEAFAKNTQEYVENAQGYKNDLLAYGSYARLTHFLEGAVDEGAGSNARCADGLLSDAVKTIAEMHGYAFFEEEYSKDLLDLGLCKNPKKTETFIALQNR</sequence>
<evidence type="ECO:0000313" key="2">
    <source>
        <dbReference type="EMBL" id="ETZ05323.1"/>
    </source>
</evidence>
<proteinExistence type="predicted"/>
<accession>A0A061JIE5</accession>
<name>A0A061JIE5_9PROT</name>
<evidence type="ECO:0000256" key="1">
    <source>
        <dbReference type="SAM" id="MobiDB-lite"/>
    </source>
</evidence>
<organism evidence="2 3">
    <name type="scientific">Holospora undulata HU1</name>
    <dbReference type="NCBI Taxonomy" id="1321371"/>
    <lineage>
        <taxon>Bacteria</taxon>
        <taxon>Pseudomonadati</taxon>
        <taxon>Pseudomonadota</taxon>
        <taxon>Alphaproteobacteria</taxon>
        <taxon>Holosporales</taxon>
        <taxon>Holosporaceae</taxon>
        <taxon>Holospora</taxon>
    </lineage>
</organism>
<protein>
    <submittedName>
        <fullName evidence="2">Uncharacterized protein</fullName>
    </submittedName>
</protein>
<reference evidence="2 3" key="1">
    <citation type="journal article" date="2013" name="Genome Announc.">
        <title>Draft Genome Sequence of Holospora undulata Strain HU1, a Micronucleus-Specific Symbiont of the Ciliate Paramecium caudatum.</title>
        <authorList>
            <person name="Dohra H."/>
            <person name="Suzuki H."/>
            <person name="Suzuki T."/>
            <person name="Tanaka K."/>
            <person name="Fujishima M."/>
        </authorList>
    </citation>
    <scope>NUCLEOTIDE SEQUENCE [LARGE SCALE GENOMIC DNA]</scope>
    <source>
        <strain evidence="2 3">HU1</strain>
    </source>
</reference>
<gene>
    <name evidence="2" type="ORF">K737_300243</name>
</gene>